<sequence>MRNTRTGLTFCNLQALPVLHLEAPRLTEVATTLETIPTLDPDIEVETARSSDGGPRGHPHDDRDIVTVTVIAKVIARAVEAEATVGVEAEARGGVDHIMDKKVERL</sequence>
<dbReference type="EMBL" id="KV878127">
    <property type="protein sequence ID" value="OJJ00522.1"/>
    <property type="molecule type" value="Genomic_DNA"/>
</dbReference>
<evidence type="ECO:0000313" key="2">
    <source>
        <dbReference type="EMBL" id="OJJ00522.1"/>
    </source>
</evidence>
<organism evidence="2 3">
    <name type="scientific">Aspergillus versicolor CBS 583.65</name>
    <dbReference type="NCBI Taxonomy" id="1036611"/>
    <lineage>
        <taxon>Eukaryota</taxon>
        <taxon>Fungi</taxon>
        <taxon>Dikarya</taxon>
        <taxon>Ascomycota</taxon>
        <taxon>Pezizomycotina</taxon>
        <taxon>Eurotiomycetes</taxon>
        <taxon>Eurotiomycetidae</taxon>
        <taxon>Eurotiales</taxon>
        <taxon>Aspergillaceae</taxon>
        <taxon>Aspergillus</taxon>
        <taxon>Aspergillus subgen. Nidulantes</taxon>
    </lineage>
</organism>
<reference evidence="3" key="1">
    <citation type="journal article" date="2017" name="Genome Biol.">
        <title>Comparative genomics reveals high biological diversity and specific adaptations in the industrially and medically important fungal genus Aspergillus.</title>
        <authorList>
            <person name="de Vries R.P."/>
            <person name="Riley R."/>
            <person name="Wiebenga A."/>
            <person name="Aguilar-Osorio G."/>
            <person name="Amillis S."/>
            <person name="Uchima C.A."/>
            <person name="Anderluh G."/>
            <person name="Asadollahi M."/>
            <person name="Askin M."/>
            <person name="Barry K."/>
            <person name="Battaglia E."/>
            <person name="Bayram O."/>
            <person name="Benocci T."/>
            <person name="Braus-Stromeyer S.A."/>
            <person name="Caldana C."/>
            <person name="Canovas D."/>
            <person name="Cerqueira G.C."/>
            <person name="Chen F."/>
            <person name="Chen W."/>
            <person name="Choi C."/>
            <person name="Clum A."/>
            <person name="Dos Santos R.A."/>
            <person name="Damasio A.R."/>
            <person name="Diallinas G."/>
            <person name="Emri T."/>
            <person name="Fekete E."/>
            <person name="Flipphi M."/>
            <person name="Freyberg S."/>
            <person name="Gallo A."/>
            <person name="Gournas C."/>
            <person name="Habgood R."/>
            <person name="Hainaut M."/>
            <person name="Harispe M.L."/>
            <person name="Henrissat B."/>
            <person name="Hilden K.S."/>
            <person name="Hope R."/>
            <person name="Hossain A."/>
            <person name="Karabika E."/>
            <person name="Karaffa L."/>
            <person name="Karanyi Z."/>
            <person name="Krasevec N."/>
            <person name="Kuo A."/>
            <person name="Kusch H."/>
            <person name="LaButti K."/>
            <person name="Lagendijk E.L."/>
            <person name="Lapidus A."/>
            <person name="Levasseur A."/>
            <person name="Lindquist E."/>
            <person name="Lipzen A."/>
            <person name="Logrieco A.F."/>
            <person name="MacCabe A."/>
            <person name="Maekelae M.R."/>
            <person name="Malavazi I."/>
            <person name="Melin P."/>
            <person name="Meyer V."/>
            <person name="Mielnichuk N."/>
            <person name="Miskei M."/>
            <person name="Molnar A.P."/>
            <person name="Mule G."/>
            <person name="Ngan C.Y."/>
            <person name="Orejas M."/>
            <person name="Orosz E."/>
            <person name="Ouedraogo J.P."/>
            <person name="Overkamp K.M."/>
            <person name="Park H.-S."/>
            <person name="Perrone G."/>
            <person name="Piumi F."/>
            <person name="Punt P.J."/>
            <person name="Ram A.F."/>
            <person name="Ramon A."/>
            <person name="Rauscher S."/>
            <person name="Record E."/>
            <person name="Riano-Pachon D.M."/>
            <person name="Robert V."/>
            <person name="Roehrig J."/>
            <person name="Ruller R."/>
            <person name="Salamov A."/>
            <person name="Salih N.S."/>
            <person name="Samson R.A."/>
            <person name="Sandor E."/>
            <person name="Sanguinetti M."/>
            <person name="Schuetze T."/>
            <person name="Sepcic K."/>
            <person name="Shelest E."/>
            <person name="Sherlock G."/>
            <person name="Sophianopoulou V."/>
            <person name="Squina F.M."/>
            <person name="Sun H."/>
            <person name="Susca A."/>
            <person name="Todd R.B."/>
            <person name="Tsang A."/>
            <person name="Unkles S.E."/>
            <person name="van de Wiele N."/>
            <person name="van Rossen-Uffink D."/>
            <person name="Oliveira J.V."/>
            <person name="Vesth T.C."/>
            <person name="Visser J."/>
            <person name="Yu J.-H."/>
            <person name="Zhou M."/>
            <person name="Andersen M.R."/>
            <person name="Archer D.B."/>
            <person name="Baker S.E."/>
            <person name="Benoit I."/>
            <person name="Brakhage A.A."/>
            <person name="Braus G.H."/>
            <person name="Fischer R."/>
            <person name="Frisvad J.C."/>
            <person name="Goldman G.H."/>
            <person name="Houbraken J."/>
            <person name="Oakley B."/>
            <person name="Pocsi I."/>
            <person name="Scazzocchio C."/>
            <person name="Seiboth B."/>
            <person name="vanKuyk P.A."/>
            <person name="Wortman J."/>
            <person name="Dyer P.S."/>
            <person name="Grigoriev I.V."/>
        </authorList>
    </citation>
    <scope>NUCLEOTIDE SEQUENCE [LARGE SCALE GENOMIC DNA]</scope>
    <source>
        <strain evidence="3">CBS 583.65</strain>
    </source>
</reference>
<accession>A0A1L9PGB0</accession>
<dbReference type="Proteomes" id="UP000184073">
    <property type="component" value="Unassembled WGS sequence"/>
</dbReference>
<proteinExistence type="predicted"/>
<dbReference type="GeneID" id="63727548"/>
<dbReference type="AlphaFoldDB" id="A0A1L9PGB0"/>
<keyword evidence="3" id="KW-1185">Reference proteome</keyword>
<feature type="region of interest" description="Disordered" evidence="1">
    <location>
        <begin position="40"/>
        <end position="63"/>
    </location>
</feature>
<dbReference type="VEuPathDB" id="FungiDB:ASPVEDRAFT_40024"/>
<name>A0A1L9PGB0_ASPVE</name>
<evidence type="ECO:0000256" key="1">
    <source>
        <dbReference type="SAM" id="MobiDB-lite"/>
    </source>
</evidence>
<gene>
    <name evidence="2" type="ORF">ASPVEDRAFT_40024</name>
</gene>
<protein>
    <submittedName>
        <fullName evidence="2">Uncharacterized protein</fullName>
    </submittedName>
</protein>
<dbReference type="RefSeq" id="XP_040666284.1">
    <property type="nucleotide sequence ID" value="XM_040812037.1"/>
</dbReference>
<evidence type="ECO:0000313" key="3">
    <source>
        <dbReference type="Proteomes" id="UP000184073"/>
    </source>
</evidence>